<dbReference type="AlphaFoldDB" id="A0A327JK27"/>
<dbReference type="Pfam" id="PF00027">
    <property type="entry name" value="cNMP_binding"/>
    <property type="match status" value="1"/>
</dbReference>
<accession>A0A327JK27</accession>
<evidence type="ECO:0000313" key="3">
    <source>
        <dbReference type="Proteomes" id="UP000249299"/>
    </source>
</evidence>
<dbReference type="SMART" id="SM00100">
    <property type="entry name" value="cNMP"/>
    <property type="match status" value="1"/>
</dbReference>
<name>A0A327JK27_9HYPH</name>
<reference evidence="2 3" key="1">
    <citation type="submission" date="2017-07" db="EMBL/GenBank/DDBJ databases">
        <title>Draft Genome Sequences of Select Purple Nonsulfur Bacteria.</title>
        <authorList>
            <person name="Lasarre B."/>
            <person name="Mckinlay J.B."/>
        </authorList>
    </citation>
    <scope>NUCLEOTIDE SEQUENCE [LARGE SCALE GENOMIC DNA]</scope>
    <source>
        <strain evidence="2 3">DSM 11290</strain>
    </source>
</reference>
<dbReference type="EMBL" id="NPEV01000027">
    <property type="protein sequence ID" value="RAI26689.1"/>
    <property type="molecule type" value="Genomic_DNA"/>
</dbReference>
<dbReference type="Gene3D" id="2.60.120.10">
    <property type="entry name" value="Jelly Rolls"/>
    <property type="match status" value="1"/>
</dbReference>
<evidence type="ECO:0000259" key="1">
    <source>
        <dbReference type="PROSITE" id="PS50042"/>
    </source>
</evidence>
<comment type="caution">
    <text evidence="2">The sequence shown here is derived from an EMBL/GenBank/DDBJ whole genome shotgun (WGS) entry which is preliminary data.</text>
</comment>
<dbReference type="GO" id="GO:0005829">
    <property type="term" value="C:cytosol"/>
    <property type="evidence" value="ECO:0007669"/>
    <property type="project" value="TreeGrafter"/>
</dbReference>
<sequence>MTLEEDIDLFRQVPLLADFTDEQLRLLAFGSEDRVLAAGTVLFEAGDRGSTAYLVGSGRIELRSADDRQLLAMVKPGALIGETALMTETVCQNRAVAGEETEIVQIRRSLFRRILREYPDLAVRIYQSYADRLKGTIRDLNRVRDSLVAIDPEAGEPFTDSLGEDG</sequence>
<evidence type="ECO:0000313" key="2">
    <source>
        <dbReference type="EMBL" id="RAI26689.1"/>
    </source>
</evidence>
<dbReference type="Proteomes" id="UP000249299">
    <property type="component" value="Unassembled WGS sequence"/>
</dbReference>
<feature type="domain" description="Cyclic nucleotide-binding" evidence="1">
    <location>
        <begin position="15"/>
        <end position="132"/>
    </location>
</feature>
<dbReference type="GO" id="GO:0003700">
    <property type="term" value="F:DNA-binding transcription factor activity"/>
    <property type="evidence" value="ECO:0007669"/>
    <property type="project" value="TreeGrafter"/>
</dbReference>
<dbReference type="InterPro" id="IPR018490">
    <property type="entry name" value="cNMP-bd_dom_sf"/>
</dbReference>
<dbReference type="InterPro" id="IPR050397">
    <property type="entry name" value="Env_Response_Regulators"/>
</dbReference>
<dbReference type="OrthoDB" id="9807547at2"/>
<dbReference type="PROSITE" id="PS50042">
    <property type="entry name" value="CNMP_BINDING_3"/>
    <property type="match status" value="1"/>
</dbReference>
<gene>
    <name evidence="2" type="ORF">CH339_13155</name>
</gene>
<dbReference type="SUPFAM" id="SSF51206">
    <property type="entry name" value="cAMP-binding domain-like"/>
    <property type="match status" value="1"/>
</dbReference>
<proteinExistence type="predicted"/>
<protein>
    <recommendedName>
        <fullName evidence="1">Cyclic nucleotide-binding domain-containing protein</fullName>
    </recommendedName>
</protein>
<dbReference type="InterPro" id="IPR000595">
    <property type="entry name" value="cNMP-bd_dom"/>
</dbReference>
<keyword evidence="3" id="KW-1185">Reference proteome</keyword>
<dbReference type="CDD" id="cd00038">
    <property type="entry name" value="CAP_ED"/>
    <property type="match status" value="1"/>
</dbReference>
<organism evidence="2 3">
    <name type="scientific">Rhodobium orientis</name>
    <dbReference type="NCBI Taxonomy" id="34017"/>
    <lineage>
        <taxon>Bacteria</taxon>
        <taxon>Pseudomonadati</taxon>
        <taxon>Pseudomonadota</taxon>
        <taxon>Alphaproteobacteria</taxon>
        <taxon>Hyphomicrobiales</taxon>
        <taxon>Rhodobiaceae</taxon>
        <taxon>Rhodobium</taxon>
    </lineage>
</organism>
<dbReference type="RefSeq" id="WP_111434829.1">
    <property type="nucleotide sequence ID" value="NZ_JACIGG010000026.1"/>
</dbReference>
<dbReference type="PANTHER" id="PTHR24567">
    <property type="entry name" value="CRP FAMILY TRANSCRIPTIONAL REGULATORY PROTEIN"/>
    <property type="match status" value="1"/>
</dbReference>
<dbReference type="PANTHER" id="PTHR24567:SF68">
    <property type="entry name" value="DNA-BINDING TRANSCRIPTIONAL DUAL REGULATOR CRP"/>
    <property type="match status" value="1"/>
</dbReference>
<dbReference type="InterPro" id="IPR014710">
    <property type="entry name" value="RmlC-like_jellyroll"/>
</dbReference>